<name>A0A6G0YR90_APHCR</name>
<organism evidence="1 2">
    <name type="scientific">Aphis craccivora</name>
    <name type="common">Cowpea aphid</name>
    <dbReference type="NCBI Taxonomy" id="307492"/>
    <lineage>
        <taxon>Eukaryota</taxon>
        <taxon>Metazoa</taxon>
        <taxon>Ecdysozoa</taxon>
        <taxon>Arthropoda</taxon>
        <taxon>Hexapoda</taxon>
        <taxon>Insecta</taxon>
        <taxon>Pterygota</taxon>
        <taxon>Neoptera</taxon>
        <taxon>Paraneoptera</taxon>
        <taxon>Hemiptera</taxon>
        <taxon>Sternorrhyncha</taxon>
        <taxon>Aphidomorpha</taxon>
        <taxon>Aphidoidea</taxon>
        <taxon>Aphididae</taxon>
        <taxon>Aphidini</taxon>
        <taxon>Aphis</taxon>
        <taxon>Aphis</taxon>
    </lineage>
</organism>
<proteinExistence type="predicted"/>
<dbReference type="Gene3D" id="2.20.25.240">
    <property type="match status" value="1"/>
</dbReference>
<dbReference type="EMBL" id="VUJU01002788">
    <property type="protein sequence ID" value="KAF0760102.1"/>
    <property type="molecule type" value="Genomic_DNA"/>
</dbReference>
<gene>
    <name evidence="1" type="ORF">FWK35_00013430</name>
</gene>
<evidence type="ECO:0000313" key="2">
    <source>
        <dbReference type="Proteomes" id="UP000478052"/>
    </source>
</evidence>
<dbReference type="OrthoDB" id="6607069at2759"/>
<dbReference type="AlphaFoldDB" id="A0A6G0YR90"/>
<comment type="caution">
    <text evidence="1">The sequence shown here is derived from an EMBL/GenBank/DDBJ whole genome shotgun (WGS) entry which is preliminary data.</text>
</comment>
<reference evidence="1 2" key="1">
    <citation type="submission" date="2019-08" db="EMBL/GenBank/DDBJ databases">
        <title>Whole genome of Aphis craccivora.</title>
        <authorList>
            <person name="Voronova N.V."/>
            <person name="Shulinski R.S."/>
            <person name="Bandarenka Y.V."/>
            <person name="Zhorov D.G."/>
            <person name="Warner D."/>
        </authorList>
    </citation>
    <scope>NUCLEOTIDE SEQUENCE [LARGE SCALE GENOMIC DNA]</scope>
    <source>
        <strain evidence="1">180601</strain>
        <tissue evidence="1">Whole Body</tissue>
    </source>
</reference>
<keyword evidence="2" id="KW-1185">Reference proteome</keyword>
<protein>
    <submittedName>
        <fullName evidence="1">MULE domain-containing protein</fullName>
    </submittedName>
</protein>
<evidence type="ECO:0000313" key="1">
    <source>
        <dbReference type="EMBL" id="KAF0760102.1"/>
    </source>
</evidence>
<sequence length="71" mass="8668">MEIHEMLSEKDKPILVIFKYKFRFHKLLANEIEKWCCTNKSCKSFVKRFNKEMLISQSKFDVNDHNHEAKY</sequence>
<accession>A0A6G0YR90</accession>
<dbReference type="Proteomes" id="UP000478052">
    <property type="component" value="Unassembled WGS sequence"/>
</dbReference>